<accession>A0A1I4MXI6</accession>
<name>A0A1I4MXI6_9BACI</name>
<dbReference type="GO" id="GO:0005737">
    <property type="term" value="C:cytoplasm"/>
    <property type="evidence" value="ECO:0007669"/>
    <property type="project" value="UniProtKB-SubCell"/>
</dbReference>
<dbReference type="InterPro" id="IPR040982">
    <property type="entry name" value="DNA_pol3_finger"/>
</dbReference>
<evidence type="ECO:0000256" key="9">
    <source>
        <dbReference type="ARBA" id="ARBA00025611"/>
    </source>
</evidence>
<comment type="function">
    <text evidence="9">DNA polymerase III is a complex, multichain enzyme responsible for most of the replicative synthesis in bacteria. This DNA polymerase also exhibits 3' to 5' exonuclease activity. The alpha chain is the DNA polymerase.</text>
</comment>
<dbReference type="SUPFAM" id="SSF89550">
    <property type="entry name" value="PHP domain-like"/>
    <property type="match status" value="1"/>
</dbReference>
<dbReference type="EMBL" id="FOTR01000007">
    <property type="protein sequence ID" value="SFM08034.1"/>
    <property type="molecule type" value="Genomic_DNA"/>
</dbReference>
<dbReference type="PANTHER" id="PTHR32294">
    <property type="entry name" value="DNA POLYMERASE III SUBUNIT ALPHA"/>
    <property type="match status" value="1"/>
</dbReference>
<sequence>MSNSSALQIKSGYSLMNSTIQIAPLVNQAKNYGYHHLALTDEGIMHGAIPFYQACKKAGINPIIGLSYQVEINERFVEVIALAKNVTGYQHLLQISTALQHDEKVTIKMLENYDESLFTILPAEQWPLEQMETTIQQIRTNHQLNNVYLGLSENMVNYRNILEQLDIPKVALPDVKYLNKQEVIAYSCLRAIDQGVKWDKTMVDEIEGTYLKTPDELEIAFQSWPELLSNADQLAEQCHIDLPLEQRLLPKYPVPGDMHADQFLEELCEKSLSEKYPDVTDEVAERLHYEIDVIQSMGFSDYFLIVWDFVHYAKESQIMVGPGRGSAAGSLVAYLLGITDVDPIKYDLLFERFLNPDRVTMPDIDIDFADEKRDQVIRYVVEKYGTDHVAQIITFGTFAARSLLRELFKVLDISDNDQNYILKSLPKDSNSTLAALLRQTSELTEYVKQSEQLKRLFKIANQLEGLPRHVSTHAAGVIISDQEMTSHVATMPSQSNVALTQYPMNDLEKIGLLKIDFLGLRNLTLIEKILKQMTYHYKKSISLETIPFNDENTYRLLQKGETNGIFQLESQGMQKVLRELRPTNFEDIVAVNALYRPGPMEFIPTYIERKHRKKEIPHLHPDLASILEKTYGVLVYQEQIMQIVHTMAGFTYGEADIFRRAVSKKDKTLLMDNKQKFISGSLEKGYNNRTAEEVFDWIVRFSNYGFNRSHAVAYSVIAYQLAYLKANYPIAFFIEMLSMHMGNAEKIQIYLREAKNRHIEILPPSINHSIGKFKAEQAGIRIGLNIIKGIGFQAVQTILEARKNQRFKNLFDFCLRVPLQKINRTIIESLILAGAFDELHDNRATLLASLDEAMEQGELFREFDDQIHFFESDLALDVSYTEIEPYPIMKQLMMEKEVIGFFVSTHPLAQVRDKIREYGYISIQQTQHLKQKKIKMAAVVQSLKVIRTKKGETMAFVTISDESGELDTVLFPKIFRQVNHWLEEDSFVFVEGKLEERNEKKQLIVNDIQPYQLEEKQLTNDSVYIKVEDEKEVSLEKLKEIATKFPGSATIYLYQENQRQLFKLSSSYNLDSAWNVVKELKQYFGEDNVVLRHSS</sequence>
<dbReference type="Pfam" id="PF02811">
    <property type="entry name" value="PHP"/>
    <property type="match status" value="1"/>
</dbReference>
<dbReference type="Pfam" id="PF07733">
    <property type="entry name" value="DNA_pol3_alpha"/>
    <property type="match status" value="1"/>
</dbReference>
<gene>
    <name evidence="12" type="ORF">SAMN04487943_107178</name>
</gene>
<dbReference type="SMART" id="SM00481">
    <property type="entry name" value="POLIIIAc"/>
    <property type="match status" value="1"/>
</dbReference>
<dbReference type="NCBIfam" id="NF004226">
    <property type="entry name" value="PRK05673.1"/>
    <property type="match status" value="1"/>
</dbReference>
<dbReference type="InterPro" id="IPR004365">
    <property type="entry name" value="NA-bd_OB_tRNA"/>
</dbReference>
<dbReference type="InterPro" id="IPR012340">
    <property type="entry name" value="NA-bd_OB-fold"/>
</dbReference>
<dbReference type="Pfam" id="PF17657">
    <property type="entry name" value="DNA_pol3_finger"/>
    <property type="match status" value="1"/>
</dbReference>
<evidence type="ECO:0000256" key="4">
    <source>
        <dbReference type="ARBA" id="ARBA00019114"/>
    </source>
</evidence>
<evidence type="ECO:0000256" key="7">
    <source>
        <dbReference type="ARBA" id="ARBA00022705"/>
    </source>
</evidence>
<keyword evidence="13" id="KW-1185">Reference proteome</keyword>
<feature type="domain" description="Polymerase/histidinol phosphatase N-terminal" evidence="11">
    <location>
        <begin position="5"/>
        <end position="72"/>
    </location>
</feature>
<evidence type="ECO:0000313" key="12">
    <source>
        <dbReference type="EMBL" id="SFM08034.1"/>
    </source>
</evidence>
<evidence type="ECO:0000256" key="3">
    <source>
        <dbReference type="ARBA" id="ARBA00012417"/>
    </source>
</evidence>
<keyword evidence="8" id="KW-0239">DNA-directed DNA polymerase</keyword>
<dbReference type="GO" id="GO:0008408">
    <property type="term" value="F:3'-5' exonuclease activity"/>
    <property type="evidence" value="ECO:0007669"/>
    <property type="project" value="InterPro"/>
</dbReference>
<evidence type="ECO:0000256" key="1">
    <source>
        <dbReference type="ARBA" id="ARBA00004496"/>
    </source>
</evidence>
<evidence type="ECO:0000313" key="13">
    <source>
        <dbReference type="Proteomes" id="UP000198565"/>
    </source>
</evidence>
<keyword evidence="5" id="KW-0808">Transferase</keyword>
<dbReference type="PANTHER" id="PTHR32294:SF0">
    <property type="entry name" value="DNA POLYMERASE III SUBUNIT ALPHA"/>
    <property type="match status" value="1"/>
</dbReference>
<proteinExistence type="inferred from homology"/>
<protein>
    <recommendedName>
        <fullName evidence="4">DNA polymerase III subunit alpha</fullName>
        <ecNumber evidence="3">2.7.7.7</ecNumber>
    </recommendedName>
</protein>
<dbReference type="STRING" id="334253.SAMN04487943_107178"/>
<dbReference type="Pfam" id="PF14579">
    <property type="entry name" value="HHH_6"/>
    <property type="match status" value="1"/>
</dbReference>
<dbReference type="SUPFAM" id="SSF160975">
    <property type="entry name" value="AF1531-like"/>
    <property type="match status" value="1"/>
</dbReference>
<dbReference type="Proteomes" id="UP000198565">
    <property type="component" value="Unassembled WGS sequence"/>
</dbReference>
<dbReference type="EC" id="2.7.7.7" evidence="3"/>
<dbReference type="InterPro" id="IPR003141">
    <property type="entry name" value="Pol/His_phosphatase_N"/>
</dbReference>
<dbReference type="InterPro" id="IPR016195">
    <property type="entry name" value="Pol/histidinol_Pase-like"/>
</dbReference>
<comment type="similarity">
    <text evidence="2">Belongs to the DNA polymerase type-C family. DnaE subfamily.</text>
</comment>
<dbReference type="GO" id="GO:0003676">
    <property type="term" value="F:nucleic acid binding"/>
    <property type="evidence" value="ECO:0007669"/>
    <property type="project" value="InterPro"/>
</dbReference>
<keyword evidence="6" id="KW-0548">Nucleotidyltransferase</keyword>
<dbReference type="Gene3D" id="1.10.10.1600">
    <property type="entry name" value="Bacterial DNA polymerase III alpha subunit, thumb domain"/>
    <property type="match status" value="1"/>
</dbReference>
<dbReference type="InterPro" id="IPR004013">
    <property type="entry name" value="PHP_dom"/>
</dbReference>
<reference evidence="13" key="1">
    <citation type="submission" date="2016-10" db="EMBL/GenBank/DDBJ databases">
        <authorList>
            <person name="Varghese N."/>
            <person name="Submissions S."/>
        </authorList>
    </citation>
    <scope>NUCLEOTIDE SEQUENCE [LARGE SCALE GENOMIC DNA]</scope>
    <source>
        <strain evidence="13">CGMCC 1.4250</strain>
    </source>
</reference>
<keyword evidence="7" id="KW-0235">DNA replication</keyword>
<dbReference type="RefSeq" id="WP_091484250.1">
    <property type="nucleotide sequence ID" value="NZ_FOTR01000007.1"/>
</dbReference>
<dbReference type="InterPro" id="IPR011708">
    <property type="entry name" value="DNA_pol3_alpha_NTPase_dom"/>
</dbReference>
<dbReference type="InterPro" id="IPR029460">
    <property type="entry name" value="DNAPol_HHH"/>
</dbReference>
<dbReference type="CDD" id="cd04485">
    <property type="entry name" value="DnaE_OBF"/>
    <property type="match status" value="1"/>
</dbReference>
<dbReference type="Gene3D" id="1.10.150.870">
    <property type="match status" value="1"/>
</dbReference>
<dbReference type="InterPro" id="IPR004805">
    <property type="entry name" value="DnaE2/DnaE/PolC"/>
</dbReference>
<dbReference type="OrthoDB" id="9803237at2"/>
<comment type="subcellular location">
    <subcellularLocation>
        <location evidence="1">Cytoplasm</location>
    </subcellularLocation>
</comment>
<evidence type="ECO:0000256" key="2">
    <source>
        <dbReference type="ARBA" id="ARBA00009496"/>
    </source>
</evidence>
<comment type="catalytic activity">
    <reaction evidence="10">
        <text>DNA(n) + a 2'-deoxyribonucleoside 5'-triphosphate = DNA(n+1) + diphosphate</text>
        <dbReference type="Rhea" id="RHEA:22508"/>
        <dbReference type="Rhea" id="RHEA-COMP:17339"/>
        <dbReference type="Rhea" id="RHEA-COMP:17340"/>
        <dbReference type="ChEBI" id="CHEBI:33019"/>
        <dbReference type="ChEBI" id="CHEBI:61560"/>
        <dbReference type="ChEBI" id="CHEBI:173112"/>
        <dbReference type="EC" id="2.7.7.7"/>
    </reaction>
</comment>
<evidence type="ECO:0000256" key="5">
    <source>
        <dbReference type="ARBA" id="ARBA00022679"/>
    </source>
</evidence>
<dbReference type="Pfam" id="PF01336">
    <property type="entry name" value="tRNA_anti-codon"/>
    <property type="match status" value="1"/>
</dbReference>
<evidence type="ECO:0000256" key="10">
    <source>
        <dbReference type="ARBA" id="ARBA00049244"/>
    </source>
</evidence>
<dbReference type="AlphaFoldDB" id="A0A1I4MXI6"/>
<evidence type="ECO:0000256" key="6">
    <source>
        <dbReference type="ARBA" id="ARBA00022695"/>
    </source>
</evidence>
<evidence type="ECO:0000256" key="8">
    <source>
        <dbReference type="ARBA" id="ARBA00022932"/>
    </source>
</evidence>
<organism evidence="12 13">
    <name type="scientific">Gracilibacillus orientalis</name>
    <dbReference type="NCBI Taxonomy" id="334253"/>
    <lineage>
        <taxon>Bacteria</taxon>
        <taxon>Bacillati</taxon>
        <taxon>Bacillota</taxon>
        <taxon>Bacilli</taxon>
        <taxon>Bacillales</taxon>
        <taxon>Bacillaceae</taxon>
        <taxon>Gracilibacillus</taxon>
    </lineage>
</organism>
<dbReference type="Gene3D" id="3.20.20.140">
    <property type="entry name" value="Metal-dependent hydrolases"/>
    <property type="match status" value="1"/>
</dbReference>
<dbReference type="GO" id="GO:0006260">
    <property type="term" value="P:DNA replication"/>
    <property type="evidence" value="ECO:0007669"/>
    <property type="project" value="UniProtKB-KW"/>
</dbReference>
<dbReference type="GO" id="GO:0003887">
    <property type="term" value="F:DNA-directed DNA polymerase activity"/>
    <property type="evidence" value="ECO:0007669"/>
    <property type="project" value="UniProtKB-KW"/>
</dbReference>
<dbReference type="InterPro" id="IPR041931">
    <property type="entry name" value="DNA_pol3_alpha_thumb_dom"/>
</dbReference>
<evidence type="ECO:0000259" key="11">
    <source>
        <dbReference type="SMART" id="SM00481"/>
    </source>
</evidence>
<dbReference type="CDD" id="cd07431">
    <property type="entry name" value="PHP_PolIIIA"/>
    <property type="match status" value="1"/>
</dbReference>
<dbReference type="NCBIfam" id="TIGR00594">
    <property type="entry name" value="polc"/>
    <property type="match status" value="1"/>
</dbReference>
<dbReference type="Gene3D" id="2.40.50.140">
    <property type="entry name" value="Nucleic acid-binding proteins"/>
    <property type="match status" value="1"/>
</dbReference>